<evidence type="ECO:0000313" key="12">
    <source>
        <dbReference type="Proteomes" id="UP000183918"/>
    </source>
</evidence>
<evidence type="ECO:0000256" key="2">
    <source>
        <dbReference type="ARBA" id="ARBA00005684"/>
    </source>
</evidence>
<dbReference type="PANTHER" id="PTHR32438:SF5">
    <property type="entry name" value="4-ALPHA-GLUCANOTRANSFERASE DPE1, CHLOROPLASTIC_AMYLOPLASTIC"/>
    <property type="match status" value="1"/>
</dbReference>
<comment type="similarity">
    <text evidence="2 10">Belongs to the disproportionating enzyme family.</text>
</comment>
<evidence type="ECO:0000256" key="6">
    <source>
        <dbReference type="ARBA" id="ARBA00022679"/>
    </source>
</evidence>
<dbReference type="GO" id="GO:0005975">
    <property type="term" value="P:carbohydrate metabolic process"/>
    <property type="evidence" value="ECO:0007669"/>
    <property type="project" value="InterPro"/>
</dbReference>
<dbReference type="AlphaFoldDB" id="A0A1H3II24"/>
<evidence type="ECO:0000256" key="9">
    <source>
        <dbReference type="ARBA" id="ARBA00031501"/>
    </source>
</evidence>
<gene>
    <name evidence="11" type="ORF">SAMN02910414_01170</name>
</gene>
<dbReference type="Proteomes" id="UP000183918">
    <property type="component" value="Unassembled WGS sequence"/>
</dbReference>
<reference evidence="11 12" key="1">
    <citation type="submission" date="2016-10" db="EMBL/GenBank/DDBJ databases">
        <authorList>
            <person name="de Groot N.N."/>
        </authorList>
    </citation>
    <scope>NUCLEOTIDE SEQUENCE [LARGE SCALE GENOMIC DNA]</scope>
    <source>
        <strain evidence="11 12">DSM 14045</strain>
    </source>
</reference>
<dbReference type="Pfam" id="PF02446">
    <property type="entry name" value="Glyco_hydro_77"/>
    <property type="match status" value="1"/>
</dbReference>
<dbReference type="GO" id="GO:0004134">
    <property type="term" value="F:4-alpha-glucanotransferase activity"/>
    <property type="evidence" value="ECO:0007669"/>
    <property type="project" value="UniProtKB-EC"/>
</dbReference>
<evidence type="ECO:0000313" key="11">
    <source>
        <dbReference type="EMBL" id="SDY27493.1"/>
    </source>
</evidence>
<sequence>MMIRGAGILLPISSLPSSYGIGTLGKEAYGFVDLLVDIKQKYWQVLPIGPTTYGDSPYQTVSVFAGNHYLIDLDLLVEEGLLKSEEIREYNWGSEYSRVDYEAIYESRYRVLYKAFERFNINDDDFREFDENNDWWLDDYSLFVALKQTGNSGSWTSWDQSIKDRNKEVLELQKKKNFSQINFVKFCQYEFWKQWIRLKEYANSRGVSIVGDIPYYVALDSCDVWCNPERFRIDSDGKPDYVSASVPDKFSSKGQIWGMPLYDWASNEEEIIKWWQSRIKWAAEKFDIIKFNHFSGIIKDYAVPYKAVDLKKAKWFKGPGRKFVNAINQVVGETPIIADTYCGRALIPGVNKLLKKAGWLGTKVLMFAFDDDTSNEYLPHNYDNTEVVVYAGTHDNDTLVGFFRNKTEFELAYLYEYLNITDRKEIPDGIIRAAYQSIGAIAIIQMQDILGLGNEARMNYPSTVGYNWRWRLNSDRLSEKRRTWIRNLAAIYRR</sequence>
<organism evidence="11 12">
    <name type="scientific">Lachnobacterium bovis DSM 14045</name>
    <dbReference type="NCBI Taxonomy" id="1122142"/>
    <lineage>
        <taxon>Bacteria</taxon>
        <taxon>Bacillati</taxon>
        <taxon>Bacillota</taxon>
        <taxon>Clostridia</taxon>
        <taxon>Lachnospirales</taxon>
        <taxon>Lachnospiraceae</taxon>
        <taxon>Lachnobacterium</taxon>
    </lineage>
</organism>
<keyword evidence="7 10" id="KW-0119">Carbohydrate metabolism</keyword>
<keyword evidence="5 10" id="KW-0328">Glycosyltransferase</keyword>
<dbReference type="PANTHER" id="PTHR32438">
    <property type="entry name" value="4-ALPHA-GLUCANOTRANSFERASE DPE1, CHLOROPLASTIC/AMYLOPLASTIC"/>
    <property type="match status" value="1"/>
</dbReference>
<dbReference type="EMBL" id="FNPG01000012">
    <property type="protein sequence ID" value="SDY27493.1"/>
    <property type="molecule type" value="Genomic_DNA"/>
</dbReference>
<evidence type="ECO:0000256" key="8">
    <source>
        <dbReference type="ARBA" id="ARBA00031423"/>
    </source>
</evidence>
<accession>A0A1H3II24</accession>
<protein>
    <recommendedName>
        <fullName evidence="4 10">4-alpha-glucanotransferase</fullName>
        <ecNumber evidence="3 10">2.4.1.25</ecNumber>
    </recommendedName>
    <alternativeName>
        <fullName evidence="8 10">Amylomaltase</fullName>
    </alternativeName>
    <alternativeName>
        <fullName evidence="9 10">Disproportionating enzyme</fullName>
    </alternativeName>
</protein>
<evidence type="ECO:0000256" key="5">
    <source>
        <dbReference type="ARBA" id="ARBA00022676"/>
    </source>
</evidence>
<name>A0A1H3II24_9FIRM</name>
<dbReference type="NCBIfam" id="TIGR00217">
    <property type="entry name" value="malQ"/>
    <property type="match status" value="1"/>
</dbReference>
<dbReference type="SUPFAM" id="SSF51445">
    <property type="entry name" value="(Trans)glycosidases"/>
    <property type="match status" value="1"/>
</dbReference>
<comment type="catalytic activity">
    <reaction evidence="1 10">
        <text>Transfers a segment of a (1-&gt;4)-alpha-D-glucan to a new position in an acceptor, which may be glucose or a (1-&gt;4)-alpha-D-glucan.</text>
        <dbReference type="EC" id="2.4.1.25"/>
    </reaction>
</comment>
<dbReference type="Gene3D" id="3.20.20.80">
    <property type="entry name" value="Glycosidases"/>
    <property type="match status" value="1"/>
</dbReference>
<dbReference type="NCBIfam" id="NF011080">
    <property type="entry name" value="PRK14508.1-3"/>
    <property type="match status" value="1"/>
</dbReference>
<keyword evidence="12" id="KW-1185">Reference proteome</keyword>
<evidence type="ECO:0000256" key="4">
    <source>
        <dbReference type="ARBA" id="ARBA00020295"/>
    </source>
</evidence>
<evidence type="ECO:0000256" key="3">
    <source>
        <dbReference type="ARBA" id="ARBA00012560"/>
    </source>
</evidence>
<evidence type="ECO:0000256" key="7">
    <source>
        <dbReference type="ARBA" id="ARBA00023277"/>
    </source>
</evidence>
<evidence type="ECO:0000256" key="10">
    <source>
        <dbReference type="RuleBase" id="RU361207"/>
    </source>
</evidence>
<evidence type="ECO:0000256" key="1">
    <source>
        <dbReference type="ARBA" id="ARBA00000439"/>
    </source>
</evidence>
<keyword evidence="6 10" id="KW-0808">Transferase</keyword>
<dbReference type="InterPro" id="IPR003385">
    <property type="entry name" value="Glyco_hydro_77"/>
</dbReference>
<proteinExistence type="inferred from homology"/>
<dbReference type="EC" id="2.4.1.25" evidence="3 10"/>
<dbReference type="InterPro" id="IPR017853">
    <property type="entry name" value="GH"/>
</dbReference>
<dbReference type="STRING" id="1122142.SAMN02910414_01170"/>